<dbReference type="AlphaFoldDB" id="A0A9P6NDL5"/>
<keyword evidence="3" id="KW-1185">Reference proteome</keyword>
<dbReference type="Pfam" id="PF18758">
    <property type="entry name" value="KDZ"/>
    <property type="match status" value="1"/>
</dbReference>
<gene>
    <name evidence="2" type="ORF">CROQUDRAFT_48519</name>
</gene>
<name>A0A9P6NDL5_9BASI</name>
<reference evidence="2" key="1">
    <citation type="submission" date="2013-11" db="EMBL/GenBank/DDBJ databases">
        <title>Genome sequence of the fusiform rust pathogen reveals effectors for host alternation and coevolution with pine.</title>
        <authorList>
            <consortium name="DOE Joint Genome Institute"/>
            <person name="Smith K."/>
            <person name="Pendleton A."/>
            <person name="Kubisiak T."/>
            <person name="Anderson C."/>
            <person name="Salamov A."/>
            <person name="Aerts A."/>
            <person name="Riley R."/>
            <person name="Clum A."/>
            <person name="Lindquist E."/>
            <person name="Ence D."/>
            <person name="Campbell M."/>
            <person name="Kronenberg Z."/>
            <person name="Feau N."/>
            <person name="Dhillon B."/>
            <person name="Hamelin R."/>
            <person name="Burleigh J."/>
            <person name="Smith J."/>
            <person name="Yandell M."/>
            <person name="Nelson C."/>
            <person name="Grigoriev I."/>
            <person name="Davis J."/>
        </authorList>
    </citation>
    <scope>NUCLEOTIDE SEQUENCE</scope>
    <source>
        <strain evidence="2">G11</strain>
    </source>
</reference>
<dbReference type="EMBL" id="MU167314">
    <property type="protein sequence ID" value="KAG0143652.1"/>
    <property type="molecule type" value="Genomic_DNA"/>
</dbReference>
<dbReference type="PANTHER" id="PTHR33096">
    <property type="entry name" value="CXC2 DOMAIN-CONTAINING PROTEIN"/>
    <property type="match status" value="1"/>
</dbReference>
<accession>A0A9P6NDL5</accession>
<evidence type="ECO:0000313" key="2">
    <source>
        <dbReference type="EMBL" id="KAG0143652.1"/>
    </source>
</evidence>
<dbReference type="OrthoDB" id="3364670at2759"/>
<evidence type="ECO:0000256" key="1">
    <source>
        <dbReference type="SAM" id="MobiDB-lite"/>
    </source>
</evidence>
<dbReference type="InterPro" id="IPR040521">
    <property type="entry name" value="KDZ"/>
</dbReference>
<sequence length="171" mass="19376">CSNSHKASDNVQNSSTQECDDDRGLCACICCQNVPLYFTNMYRTGGNLPHQLSSSLLAYIQTPPLKLHYPLALLDSQMCDLTGKQIGVPYDIGCHLKPHVCKLFDKHNLHSENISQLIFGTSVFHAYVHEWRSQMKYHPCFNEFWGLTNGEWLKRLWSILSPLVGSLCIST</sequence>
<feature type="compositionally biased region" description="Polar residues" evidence="1">
    <location>
        <begin position="1"/>
        <end position="17"/>
    </location>
</feature>
<comment type="caution">
    <text evidence="2">The sequence shown here is derived from an EMBL/GenBank/DDBJ whole genome shotgun (WGS) entry which is preliminary data.</text>
</comment>
<feature type="non-terminal residue" evidence="2">
    <location>
        <position position="1"/>
    </location>
</feature>
<feature type="region of interest" description="Disordered" evidence="1">
    <location>
        <begin position="1"/>
        <end position="20"/>
    </location>
</feature>
<organism evidence="2 3">
    <name type="scientific">Cronartium quercuum f. sp. fusiforme G11</name>
    <dbReference type="NCBI Taxonomy" id="708437"/>
    <lineage>
        <taxon>Eukaryota</taxon>
        <taxon>Fungi</taxon>
        <taxon>Dikarya</taxon>
        <taxon>Basidiomycota</taxon>
        <taxon>Pucciniomycotina</taxon>
        <taxon>Pucciniomycetes</taxon>
        <taxon>Pucciniales</taxon>
        <taxon>Coleosporiaceae</taxon>
        <taxon>Cronartium</taxon>
    </lineage>
</organism>
<dbReference type="Proteomes" id="UP000886653">
    <property type="component" value="Unassembled WGS sequence"/>
</dbReference>
<proteinExistence type="predicted"/>
<dbReference type="PANTHER" id="PTHR33096:SF1">
    <property type="entry name" value="CXC1-LIKE CYSTEINE CLUSTER ASSOCIATED WITH KDZ TRANSPOSASES DOMAIN-CONTAINING PROTEIN"/>
    <property type="match status" value="1"/>
</dbReference>
<evidence type="ECO:0000313" key="3">
    <source>
        <dbReference type="Proteomes" id="UP000886653"/>
    </source>
</evidence>
<protein>
    <submittedName>
        <fullName evidence="2">Uncharacterized protein</fullName>
    </submittedName>
</protein>